<keyword evidence="8" id="KW-0406">Ion transport</keyword>
<evidence type="ECO:0000256" key="8">
    <source>
        <dbReference type="ARBA" id="ARBA00023065"/>
    </source>
</evidence>
<keyword evidence="6" id="KW-0630">Potassium</keyword>
<feature type="transmembrane region" description="Helical" evidence="11">
    <location>
        <begin position="209"/>
        <end position="231"/>
    </location>
</feature>
<feature type="transmembrane region" description="Helical" evidence="11">
    <location>
        <begin position="106"/>
        <end position="126"/>
    </location>
</feature>
<keyword evidence="16" id="KW-1185">Reference proteome</keyword>
<dbReference type="InterPro" id="IPR003929">
    <property type="entry name" value="K_chnl_BK_asu"/>
</dbReference>
<evidence type="ECO:0000256" key="7">
    <source>
        <dbReference type="ARBA" id="ARBA00022989"/>
    </source>
</evidence>
<dbReference type="Proteomes" id="UP001162131">
    <property type="component" value="Unassembled WGS sequence"/>
</dbReference>
<dbReference type="EMBL" id="CAJZBQ010000023">
    <property type="protein sequence ID" value="CAG9319714.1"/>
    <property type="molecule type" value="Genomic_DNA"/>
</dbReference>
<dbReference type="InterPro" id="IPR047871">
    <property type="entry name" value="K_chnl_Slo-like"/>
</dbReference>
<keyword evidence="7 11" id="KW-1133">Transmembrane helix</keyword>
<dbReference type="Pfam" id="PF00520">
    <property type="entry name" value="Ion_trans"/>
    <property type="match status" value="1"/>
</dbReference>
<feature type="transmembrane region" description="Helical" evidence="11">
    <location>
        <begin position="72"/>
        <end position="94"/>
    </location>
</feature>
<keyword evidence="3" id="KW-0633">Potassium transport</keyword>
<dbReference type="Pfam" id="PF22614">
    <property type="entry name" value="Slo-like_RCK"/>
    <property type="match status" value="1"/>
</dbReference>
<gene>
    <name evidence="15" type="ORF">BSTOLATCC_MIC24263</name>
</gene>
<dbReference type="InterPro" id="IPR005821">
    <property type="entry name" value="Ion_trans_dom"/>
</dbReference>
<evidence type="ECO:0000259" key="12">
    <source>
        <dbReference type="Pfam" id="PF00520"/>
    </source>
</evidence>
<evidence type="ECO:0000256" key="9">
    <source>
        <dbReference type="ARBA" id="ARBA00023136"/>
    </source>
</evidence>
<evidence type="ECO:0000256" key="5">
    <source>
        <dbReference type="ARBA" id="ARBA00022826"/>
    </source>
</evidence>
<dbReference type="Gene3D" id="1.20.120.350">
    <property type="entry name" value="Voltage-gated potassium channels. Chain C"/>
    <property type="match status" value="1"/>
</dbReference>
<evidence type="ECO:0000256" key="11">
    <source>
        <dbReference type="SAM" id="Phobius"/>
    </source>
</evidence>
<evidence type="ECO:0000313" key="16">
    <source>
        <dbReference type="Proteomes" id="UP001162131"/>
    </source>
</evidence>
<dbReference type="GO" id="GO:0016020">
    <property type="term" value="C:membrane"/>
    <property type="evidence" value="ECO:0007669"/>
    <property type="project" value="UniProtKB-SubCell"/>
</dbReference>
<comment type="caution">
    <text evidence="15">The sequence shown here is derived from an EMBL/GenBank/DDBJ whole genome shotgun (WGS) entry which is preliminary data.</text>
</comment>
<dbReference type="Gene3D" id="3.40.50.720">
    <property type="entry name" value="NAD(P)-binding Rossmann-like Domain"/>
    <property type="match status" value="1"/>
</dbReference>
<evidence type="ECO:0000256" key="6">
    <source>
        <dbReference type="ARBA" id="ARBA00022958"/>
    </source>
</evidence>
<proteinExistence type="predicted"/>
<dbReference type="SUPFAM" id="SSF81324">
    <property type="entry name" value="Voltage-gated potassium channels"/>
    <property type="match status" value="1"/>
</dbReference>
<name>A0AAU9J1H2_9CILI</name>
<dbReference type="Pfam" id="PF03493">
    <property type="entry name" value="BK_channel_a"/>
    <property type="match status" value="1"/>
</dbReference>
<evidence type="ECO:0000313" key="15">
    <source>
        <dbReference type="EMBL" id="CAG9319714.1"/>
    </source>
</evidence>
<dbReference type="Gene3D" id="1.10.287.70">
    <property type="match status" value="1"/>
</dbReference>
<dbReference type="InterPro" id="IPR027359">
    <property type="entry name" value="Volt_channel_dom_sf"/>
</dbReference>
<feature type="domain" description="Calcium-activated potassium channel BK alpha subunit" evidence="13">
    <location>
        <begin position="460"/>
        <end position="543"/>
    </location>
</feature>
<keyword evidence="10" id="KW-0407">Ion channel</keyword>
<evidence type="ECO:0000256" key="4">
    <source>
        <dbReference type="ARBA" id="ARBA00022692"/>
    </source>
</evidence>
<feature type="transmembrane region" description="Helical" evidence="11">
    <location>
        <begin position="274"/>
        <end position="291"/>
    </location>
</feature>
<protein>
    <submittedName>
        <fullName evidence="15">Uncharacterized protein</fullName>
    </submittedName>
</protein>
<feature type="domain" description="RCK N-terminal" evidence="14">
    <location>
        <begin position="317"/>
        <end position="435"/>
    </location>
</feature>
<dbReference type="PRINTS" id="PR00169">
    <property type="entry name" value="KCHANNEL"/>
</dbReference>
<dbReference type="AlphaFoldDB" id="A0AAU9J1H2"/>
<accession>A0AAU9J1H2</accession>
<dbReference type="PANTHER" id="PTHR10027">
    <property type="entry name" value="CALCIUM-ACTIVATED POTASSIUM CHANNEL ALPHA CHAIN"/>
    <property type="match status" value="1"/>
</dbReference>
<dbReference type="InterPro" id="IPR003148">
    <property type="entry name" value="RCK_N"/>
</dbReference>
<evidence type="ECO:0000256" key="2">
    <source>
        <dbReference type="ARBA" id="ARBA00022448"/>
    </source>
</evidence>
<keyword evidence="4 11" id="KW-0812">Transmembrane</keyword>
<evidence type="ECO:0000256" key="3">
    <source>
        <dbReference type="ARBA" id="ARBA00022538"/>
    </source>
</evidence>
<evidence type="ECO:0000259" key="14">
    <source>
        <dbReference type="Pfam" id="PF22614"/>
    </source>
</evidence>
<keyword evidence="2" id="KW-0813">Transport</keyword>
<organism evidence="15 16">
    <name type="scientific">Blepharisma stoltei</name>
    <dbReference type="NCBI Taxonomy" id="1481888"/>
    <lineage>
        <taxon>Eukaryota</taxon>
        <taxon>Sar</taxon>
        <taxon>Alveolata</taxon>
        <taxon>Ciliophora</taxon>
        <taxon>Postciliodesmatophora</taxon>
        <taxon>Heterotrichea</taxon>
        <taxon>Heterotrichida</taxon>
        <taxon>Blepharismidae</taxon>
        <taxon>Blepharisma</taxon>
    </lineage>
</organism>
<sequence>MEDEFDNDKHNESFGDSRINQTRTSIITFNRRTVTIEEDISKNPELADSEDLNELKKVISQPDSIVNMPLRLLLKITGTLFQIALTVFSCIIYVTGTYYSDSSGVFSTLEIVIALLFTVDYLWGFVNAKDKKKFMLKPLNLIDLAVVLPIFISLVGNSNNADTVSVTKLFRVIRVVRVLRLYRIFTTTVDPKTLIERPLFVASDVTRQILIAIISVFSLIFISAGIVFTLQQTSSFNISLPVVGETMTFDKAFYYIIITTGTVGYGDMAPTTNLARAFIGIFIIVAVIIMTQQTSRLGELIKRSSPYKTPYKTDPGKHVVVSGTFNGITLYRFLREFYHPDHDMPMKKCKILIVRNEQPSKEILSILNHPLYEEAVSYLEADFMNEQTLIDAAVSISKGVFILTNQYQDDIGASDTYAILASSAVKEHSNEIPVFLQLIRPDLLIHHYWAGWETGFSSWKLKLCMLAANVFIPGFSTLMSNLVTSSTNTMKKEAENNHWLYEYMMGLSNEVYLTPFPKHIYGEKFSEIAKNLYLKHNSLLIGVQTKMADPETLEIHYEILLNPTEYQIQEDDNAFIIAADIEDARGIEDSTITEVHVPVFSDEIYAEFSQFKTPITKKSVCRDLEEKHLIMWEHDLRGSLWDHILIFGRIEHLEIFLDIFTKITEQTICYVSDQPPDERWERINQSYKEAFYLECSLIDVEELSHTAINFAYHVILLSTRISGSAMDDSGILPIVNIIEGNFSCKFTVELVDEINMKYLEKKPSIELESMPFITWPRYAASHVFLSSTLDYIIAQGFHNNYIIDLIQRLIIYEDIYAETGIDENYQINSIDLPISLSGRITFGEIFIYFINLPRPVIALGIYRGVGYLNNEVPYVYTKPDPNTPLFENDKIFVMGELNNRENSPFLQDVRRKKRKDTIIDLGRKKSLTKAAQSLLVRKETAAENAIKLIEEEDKDPNQMLEDEVIMEMVRNFLCKTRNERDIIRKQNETLLNLANEYSSVQKLLLGFNSAELDSSSKSLESP</sequence>
<comment type="subcellular location">
    <subcellularLocation>
        <location evidence="1">Membrane</location>
        <topology evidence="1">Multi-pass membrane protein</topology>
    </subcellularLocation>
</comment>
<reference evidence="15" key="1">
    <citation type="submission" date="2021-09" db="EMBL/GenBank/DDBJ databases">
        <authorList>
            <consortium name="AG Swart"/>
            <person name="Singh M."/>
            <person name="Singh A."/>
            <person name="Seah K."/>
            <person name="Emmerich C."/>
        </authorList>
    </citation>
    <scope>NUCLEOTIDE SEQUENCE</scope>
    <source>
        <strain evidence="15">ATCC30299</strain>
    </source>
</reference>
<evidence type="ECO:0000259" key="13">
    <source>
        <dbReference type="Pfam" id="PF03493"/>
    </source>
</evidence>
<evidence type="ECO:0000256" key="10">
    <source>
        <dbReference type="ARBA" id="ARBA00023303"/>
    </source>
</evidence>
<dbReference type="GO" id="GO:0005267">
    <property type="term" value="F:potassium channel activity"/>
    <property type="evidence" value="ECO:0007669"/>
    <property type="project" value="UniProtKB-KW"/>
</dbReference>
<keyword evidence="9 11" id="KW-0472">Membrane</keyword>
<evidence type="ECO:0000256" key="1">
    <source>
        <dbReference type="ARBA" id="ARBA00004141"/>
    </source>
</evidence>
<feature type="transmembrane region" description="Helical" evidence="11">
    <location>
        <begin position="252"/>
        <end position="268"/>
    </location>
</feature>
<feature type="domain" description="Ion transport" evidence="12">
    <location>
        <begin position="81"/>
        <end position="290"/>
    </location>
</feature>
<keyword evidence="5" id="KW-0631">Potassium channel</keyword>
<dbReference type="PANTHER" id="PTHR10027:SF10">
    <property type="entry name" value="SLOWPOKE 2, ISOFORM D"/>
    <property type="match status" value="1"/>
</dbReference>